<feature type="transmembrane region" description="Helical" evidence="1">
    <location>
        <begin position="42"/>
        <end position="62"/>
    </location>
</feature>
<dbReference type="Pfam" id="PF14808">
    <property type="entry name" value="TMEM164"/>
    <property type="match status" value="1"/>
</dbReference>
<dbReference type="STRING" id="1123303.GCA_000372425_00091"/>
<dbReference type="RefSeq" id="WP_018029424.1">
    <property type="nucleotide sequence ID" value="NZ_CAMCCF010000017.1"/>
</dbReference>
<feature type="transmembrane region" description="Helical" evidence="1">
    <location>
        <begin position="121"/>
        <end position="145"/>
    </location>
</feature>
<dbReference type="EMBL" id="LS483343">
    <property type="protein sequence ID" value="SQF39769.1"/>
    <property type="molecule type" value="Genomic_DNA"/>
</dbReference>
<dbReference type="KEGG" id="sfer:NCTC12278_00557"/>
<keyword evidence="1" id="KW-0472">Membrane</keyword>
<dbReference type="OrthoDB" id="9813172at2"/>
<dbReference type="AlphaFoldDB" id="A0A2X3VX30"/>
<evidence type="ECO:0000313" key="2">
    <source>
        <dbReference type="EMBL" id="SQF39769.1"/>
    </source>
</evidence>
<keyword evidence="1" id="KW-0812">Transmembrane</keyword>
<feature type="transmembrane region" description="Helical" evidence="1">
    <location>
        <begin position="74"/>
        <end position="90"/>
    </location>
</feature>
<organism evidence="2 3">
    <name type="scientific">Streptococcus ferus</name>
    <dbReference type="NCBI Taxonomy" id="1345"/>
    <lineage>
        <taxon>Bacteria</taxon>
        <taxon>Bacillati</taxon>
        <taxon>Bacillota</taxon>
        <taxon>Bacilli</taxon>
        <taxon>Lactobacillales</taxon>
        <taxon>Streptococcaceae</taxon>
        <taxon>Streptococcus</taxon>
    </lineage>
</organism>
<sequence length="223" mass="25676">MSDFFTTVQTQPPAISLPVYLFLLAGLLFLGYLSVRYYNHPTYVAFFKWVQILQLVFLYSWYMAKGIPFSNSLPLYHCRLAMLALLFLPDDTRLKQYFALMGLSGAVFAIGYPVMDAYDFPHITAVSFIIGHYALLVNSLVYLLGQYQMHLLQKRQIISYTLVLNFFLVLVNQITGGNYGILRHPPFITDDYLSLNYLVVSVVLIAMLLLLNHLFVIKYQKEV</sequence>
<dbReference type="InterPro" id="IPR011737">
    <property type="entry name" value="CHP02206_TP0381"/>
</dbReference>
<dbReference type="Proteomes" id="UP000249495">
    <property type="component" value="Chromosome 1"/>
</dbReference>
<keyword evidence="1" id="KW-1133">Transmembrane helix</keyword>
<reference evidence="2 3" key="1">
    <citation type="submission" date="2018-06" db="EMBL/GenBank/DDBJ databases">
        <authorList>
            <consortium name="Pathogen Informatics"/>
            <person name="Doyle S."/>
        </authorList>
    </citation>
    <scope>NUCLEOTIDE SEQUENCE [LARGE SCALE GENOMIC DNA]</scope>
    <source>
        <strain evidence="2 3">NCTC12278</strain>
    </source>
</reference>
<name>A0A2X3VX30_9STRE</name>
<feature type="transmembrane region" description="Helical" evidence="1">
    <location>
        <begin position="157"/>
        <end position="175"/>
    </location>
</feature>
<feature type="transmembrane region" description="Helical" evidence="1">
    <location>
        <begin position="15"/>
        <end position="35"/>
    </location>
</feature>
<feature type="transmembrane region" description="Helical" evidence="1">
    <location>
        <begin position="195"/>
        <end position="217"/>
    </location>
</feature>
<protein>
    <submittedName>
        <fullName evidence="2">Major facilitator superfamily permease</fullName>
    </submittedName>
</protein>
<dbReference type="NCBIfam" id="TIGR02206">
    <property type="entry name" value="intg_mem_TP0381"/>
    <property type="match status" value="1"/>
</dbReference>
<accession>A0A2X3VX30</accession>
<feature type="transmembrane region" description="Helical" evidence="1">
    <location>
        <begin position="97"/>
        <end position="115"/>
    </location>
</feature>
<evidence type="ECO:0000313" key="3">
    <source>
        <dbReference type="Proteomes" id="UP000249495"/>
    </source>
</evidence>
<keyword evidence="3" id="KW-1185">Reference proteome</keyword>
<proteinExistence type="predicted"/>
<gene>
    <name evidence="2" type="ORF">NCTC12278_00557</name>
</gene>
<evidence type="ECO:0000256" key="1">
    <source>
        <dbReference type="SAM" id="Phobius"/>
    </source>
</evidence>